<reference evidence="2" key="1">
    <citation type="submission" date="2022-04" db="EMBL/GenBank/DDBJ databases">
        <title>Corynebacterium kalidii LD5P10.</title>
        <authorList>
            <person name="Sun J.Q."/>
        </authorList>
    </citation>
    <scope>NUCLEOTIDE SEQUENCE</scope>
    <source>
        <strain evidence="2">LD5P10</strain>
    </source>
</reference>
<keyword evidence="3" id="KW-1185">Reference proteome</keyword>
<evidence type="ECO:0000256" key="1">
    <source>
        <dbReference type="SAM" id="MobiDB-lite"/>
    </source>
</evidence>
<accession>A0A9X2AZT9</accession>
<comment type="caution">
    <text evidence="2">The sequence shown here is derived from an EMBL/GenBank/DDBJ whole genome shotgun (WGS) entry which is preliminary data.</text>
</comment>
<feature type="compositionally biased region" description="Basic and acidic residues" evidence="1">
    <location>
        <begin position="74"/>
        <end position="95"/>
    </location>
</feature>
<sequence length="120" mass="13751">MALQVTWGFYQDVIAAYSHPRRPEGKKVMTRLINTLRTGLPRGLEELAQLGRTLWHRRDDILAHFVHRSIQRAGRGDQRTAEGADHRTPKREEPTKPPAITDRGSYCLWALWGSNPRPAD</sequence>
<protein>
    <submittedName>
        <fullName evidence="2">Uncharacterized protein</fullName>
    </submittedName>
</protein>
<organism evidence="2 3">
    <name type="scientific">Corynebacterium kalidii</name>
    <dbReference type="NCBI Taxonomy" id="2931982"/>
    <lineage>
        <taxon>Bacteria</taxon>
        <taxon>Bacillati</taxon>
        <taxon>Actinomycetota</taxon>
        <taxon>Actinomycetes</taxon>
        <taxon>Mycobacteriales</taxon>
        <taxon>Corynebacteriaceae</taxon>
        <taxon>Corynebacterium</taxon>
    </lineage>
</organism>
<dbReference type="AlphaFoldDB" id="A0A9X2AZT9"/>
<gene>
    <name evidence="2" type="ORF">MUN33_10585</name>
</gene>
<name>A0A9X2AZT9_9CORY</name>
<dbReference type="EMBL" id="JALIEA010000016">
    <property type="protein sequence ID" value="MCJ7859153.1"/>
    <property type="molecule type" value="Genomic_DNA"/>
</dbReference>
<proteinExistence type="predicted"/>
<evidence type="ECO:0000313" key="2">
    <source>
        <dbReference type="EMBL" id="MCJ7859153.1"/>
    </source>
</evidence>
<feature type="region of interest" description="Disordered" evidence="1">
    <location>
        <begin position="71"/>
        <end position="102"/>
    </location>
</feature>
<evidence type="ECO:0000313" key="3">
    <source>
        <dbReference type="Proteomes" id="UP001139207"/>
    </source>
</evidence>
<dbReference type="Proteomes" id="UP001139207">
    <property type="component" value="Unassembled WGS sequence"/>
</dbReference>